<evidence type="ECO:0000256" key="1">
    <source>
        <dbReference type="SAM" id="SignalP"/>
    </source>
</evidence>
<gene>
    <name evidence="2" type="ORF">SAMN00790413_01842</name>
</gene>
<feature type="signal peptide" evidence="1">
    <location>
        <begin position="1"/>
        <end position="24"/>
    </location>
</feature>
<name>A0A1W1VIE3_9DEIO</name>
<accession>A0A1W1VIE3</accession>
<evidence type="ECO:0000313" key="3">
    <source>
        <dbReference type="Proteomes" id="UP000192582"/>
    </source>
</evidence>
<reference evidence="2 3" key="1">
    <citation type="submission" date="2017-04" db="EMBL/GenBank/DDBJ databases">
        <authorList>
            <person name="Afonso C.L."/>
            <person name="Miller P.J."/>
            <person name="Scott M.A."/>
            <person name="Spackman E."/>
            <person name="Goraichik I."/>
            <person name="Dimitrov K.M."/>
            <person name="Suarez D.L."/>
            <person name="Swayne D.E."/>
        </authorList>
    </citation>
    <scope>NUCLEOTIDE SEQUENCE [LARGE SCALE GENOMIC DNA]</scope>
    <source>
        <strain evidence="2 3">KR-140</strain>
    </source>
</reference>
<organism evidence="2 3">
    <name type="scientific">Deinococcus hopiensis KR-140</name>
    <dbReference type="NCBI Taxonomy" id="695939"/>
    <lineage>
        <taxon>Bacteria</taxon>
        <taxon>Thermotogati</taxon>
        <taxon>Deinococcota</taxon>
        <taxon>Deinococci</taxon>
        <taxon>Deinococcales</taxon>
        <taxon>Deinococcaceae</taxon>
        <taxon>Deinococcus</taxon>
    </lineage>
</organism>
<sequence length="146" mass="15985">MRRLLSLPLLLLPLSLGACTPAMNSQPVQVFEGTGRVLLREQRYRLVFTVDPKTHELNGTLENQTSKDRFEAQGTLLPVSAEEAELTVRVAVGNSLTLNASVLGFGINGVSLKSDALLTGRVVGEVFTGNLLVNRVPYRVTLRRVR</sequence>
<dbReference type="AlphaFoldDB" id="A0A1W1VIE3"/>
<dbReference type="Proteomes" id="UP000192582">
    <property type="component" value="Unassembled WGS sequence"/>
</dbReference>
<feature type="chain" id="PRO_5013184495" description="Lipoprotein" evidence="1">
    <location>
        <begin position="25"/>
        <end position="146"/>
    </location>
</feature>
<dbReference type="PROSITE" id="PS51257">
    <property type="entry name" value="PROKAR_LIPOPROTEIN"/>
    <property type="match status" value="1"/>
</dbReference>
<evidence type="ECO:0008006" key="4">
    <source>
        <dbReference type="Google" id="ProtNLM"/>
    </source>
</evidence>
<dbReference type="RefSeq" id="WP_139806928.1">
    <property type="nucleotide sequence ID" value="NZ_FWWU01000009.1"/>
</dbReference>
<keyword evidence="1" id="KW-0732">Signal</keyword>
<dbReference type="OrthoDB" id="68879at2"/>
<protein>
    <recommendedName>
        <fullName evidence="4">Lipoprotein</fullName>
    </recommendedName>
</protein>
<keyword evidence="3" id="KW-1185">Reference proteome</keyword>
<dbReference type="STRING" id="695939.SAMN00790413_01842"/>
<dbReference type="EMBL" id="FWWU01000009">
    <property type="protein sequence ID" value="SMB93096.1"/>
    <property type="molecule type" value="Genomic_DNA"/>
</dbReference>
<proteinExistence type="predicted"/>
<evidence type="ECO:0000313" key="2">
    <source>
        <dbReference type="EMBL" id="SMB93096.1"/>
    </source>
</evidence>